<dbReference type="Gene3D" id="1.20.950.20">
    <property type="entry name" value="Transmembrane di-heme cytochromes, Chain C"/>
    <property type="match status" value="1"/>
</dbReference>
<reference evidence="14 15" key="1">
    <citation type="submission" date="2019-12" db="EMBL/GenBank/DDBJ databases">
        <title>Paraburkholderia acidiphila 7Q-K02 sp. nov and Paraburkholderia acidisoli DHF22 sp. nov., two strains isolated from forest soil.</title>
        <authorList>
            <person name="Gao Z."/>
            <person name="Qiu L."/>
        </authorList>
    </citation>
    <scope>NUCLEOTIDE SEQUENCE [LARGE SCALE GENOMIC DNA]</scope>
    <source>
        <strain evidence="14 15">DHF22</strain>
    </source>
</reference>
<dbReference type="AlphaFoldDB" id="A0A7Z2JJL8"/>
<evidence type="ECO:0000313" key="15">
    <source>
        <dbReference type="Proteomes" id="UP000433577"/>
    </source>
</evidence>
<keyword evidence="15" id="KW-1185">Reference proteome</keyword>
<dbReference type="PANTHER" id="PTHR30485">
    <property type="entry name" value="NI/FE-HYDROGENASE 1 B-TYPE CYTOCHROME SUBUNIT"/>
    <property type="match status" value="1"/>
</dbReference>
<dbReference type="Pfam" id="PF01292">
    <property type="entry name" value="Ni_hydr_CYTB"/>
    <property type="match status" value="1"/>
</dbReference>
<dbReference type="GO" id="GO:0022904">
    <property type="term" value="P:respiratory electron transport chain"/>
    <property type="evidence" value="ECO:0007669"/>
    <property type="project" value="InterPro"/>
</dbReference>
<dbReference type="GO" id="GO:0005886">
    <property type="term" value="C:plasma membrane"/>
    <property type="evidence" value="ECO:0007669"/>
    <property type="project" value="UniProtKB-SubCell"/>
</dbReference>
<feature type="transmembrane region" description="Helical" evidence="12">
    <location>
        <begin position="53"/>
        <end position="78"/>
    </location>
</feature>
<evidence type="ECO:0000256" key="1">
    <source>
        <dbReference type="ARBA" id="ARBA00004651"/>
    </source>
</evidence>
<feature type="transmembrane region" description="Helical" evidence="12">
    <location>
        <begin position="9"/>
        <end position="33"/>
    </location>
</feature>
<dbReference type="KEGG" id="pacs:FAZ98_27505"/>
<keyword evidence="7" id="KW-0479">Metal-binding</keyword>
<evidence type="ECO:0000256" key="4">
    <source>
        <dbReference type="ARBA" id="ARBA00022475"/>
    </source>
</evidence>
<keyword evidence="6 12" id="KW-0812">Transmembrane</keyword>
<feature type="transmembrane region" description="Helical" evidence="12">
    <location>
        <begin position="123"/>
        <end position="143"/>
    </location>
</feature>
<feature type="domain" description="Cytochrome b561 bacterial/Ni-hydrogenase" evidence="13">
    <location>
        <begin position="8"/>
        <end position="195"/>
    </location>
</feature>
<dbReference type="InterPro" id="IPR011577">
    <property type="entry name" value="Cyt_b561_bac/Ni-Hgenase"/>
</dbReference>
<organism evidence="14 15">
    <name type="scientific">Paraburkholderia acidisoli</name>
    <dbReference type="NCBI Taxonomy" id="2571748"/>
    <lineage>
        <taxon>Bacteria</taxon>
        <taxon>Pseudomonadati</taxon>
        <taxon>Pseudomonadota</taxon>
        <taxon>Betaproteobacteria</taxon>
        <taxon>Burkholderiales</taxon>
        <taxon>Burkholderiaceae</taxon>
        <taxon>Paraburkholderia</taxon>
    </lineage>
</organism>
<name>A0A7Z2JJL8_9BURK</name>
<evidence type="ECO:0000313" key="14">
    <source>
        <dbReference type="EMBL" id="QGZ65495.1"/>
    </source>
</evidence>
<dbReference type="Proteomes" id="UP000433577">
    <property type="component" value="Chromosome 3"/>
</dbReference>
<dbReference type="InterPro" id="IPR051542">
    <property type="entry name" value="Hydrogenase_cytochrome"/>
</dbReference>
<accession>A0A7Z2JJL8</accession>
<keyword evidence="8" id="KW-0249">Electron transport</keyword>
<dbReference type="RefSeq" id="WP_158955981.1">
    <property type="nucleotide sequence ID" value="NZ_CP046915.1"/>
</dbReference>
<keyword evidence="11 12" id="KW-0472">Membrane</keyword>
<dbReference type="InterPro" id="IPR016174">
    <property type="entry name" value="Di-haem_cyt_TM"/>
</dbReference>
<sequence length="197" mass="22235">MSRTTIQPVWVRITHWINALAVVMMVMSGWQIYDASPIFPRIQFPASITLGGWLGGALQWHFAFMWLLVANFLVYLALNIVSRRLWRKFLPVSPAAVARDLVAALRGKLGHDDLSRYNAVQKFAYLVVIVDIALVILSGLAVWKSVQFPLLRTLMGGYDNARVVHFFAMSVLVAFFVVHVVMVALVPRSLLLMIRGR</sequence>
<keyword evidence="9 12" id="KW-1133">Transmembrane helix</keyword>
<evidence type="ECO:0000256" key="8">
    <source>
        <dbReference type="ARBA" id="ARBA00022982"/>
    </source>
</evidence>
<evidence type="ECO:0000256" key="11">
    <source>
        <dbReference type="ARBA" id="ARBA00023136"/>
    </source>
</evidence>
<keyword evidence="10" id="KW-0408">Iron</keyword>
<evidence type="ECO:0000256" key="6">
    <source>
        <dbReference type="ARBA" id="ARBA00022692"/>
    </source>
</evidence>
<evidence type="ECO:0000256" key="7">
    <source>
        <dbReference type="ARBA" id="ARBA00022723"/>
    </source>
</evidence>
<keyword evidence="4" id="KW-1003">Cell membrane</keyword>
<evidence type="ECO:0000256" key="10">
    <source>
        <dbReference type="ARBA" id="ARBA00023004"/>
    </source>
</evidence>
<evidence type="ECO:0000256" key="2">
    <source>
        <dbReference type="ARBA" id="ARBA00008622"/>
    </source>
</evidence>
<dbReference type="GO" id="GO:0009055">
    <property type="term" value="F:electron transfer activity"/>
    <property type="evidence" value="ECO:0007669"/>
    <property type="project" value="InterPro"/>
</dbReference>
<dbReference type="PRINTS" id="PR00161">
    <property type="entry name" value="NIHGNASECYTB"/>
</dbReference>
<protein>
    <submittedName>
        <fullName evidence="14">Cytochrome b/b6 domain-containing protein</fullName>
    </submittedName>
</protein>
<comment type="similarity">
    <text evidence="2">Belongs to the HupC/HyaC/HydC family.</text>
</comment>
<gene>
    <name evidence="14" type="ORF">FAZ98_27505</name>
</gene>
<keyword evidence="3" id="KW-0813">Transport</keyword>
<dbReference type="InterPro" id="IPR000516">
    <property type="entry name" value="Ni-dep_Hydgase_cyt-B"/>
</dbReference>
<dbReference type="SUPFAM" id="SSF81342">
    <property type="entry name" value="Transmembrane di-heme cytochromes"/>
    <property type="match status" value="1"/>
</dbReference>
<evidence type="ECO:0000256" key="12">
    <source>
        <dbReference type="SAM" id="Phobius"/>
    </source>
</evidence>
<comment type="subcellular location">
    <subcellularLocation>
        <location evidence="1">Cell membrane</location>
        <topology evidence="1">Multi-pass membrane protein</topology>
    </subcellularLocation>
</comment>
<evidence type="ECO:0000256" key="9">
    <source>
        <dbReference type="ARBA" id="ARBA00022989"/>
    </source>
</evidence>
<keyword evidence="5" id="KW-0349">Heme</keyword>
<dbReference type="PANTHER" id="PTHR30485:SF1">
    <property type="entry name" value="CYTOCHROME YDHU-RELATED"/>
    <property type="match status" value="1"/>
</dbReference>
<evidence type="ECO:0000256" key="3">
    <source>
        <dbReference type="ARBA" id="ARBA00022448"/>
    </source>
</evidence>
<feature type="transmembrane region" description="Helical" evidence="12">
    <location>
        <begin position="163"/>
        <end position="187"/>
    </location>
</feature>
<evidence type="ECO:0000256" key="5">
    <source>
        <dbReference type="ARBA" id="ARBA00022617"/>
    </source>
</evidence>
<dbReference type="GO" id="GO:0005506">
    <property type="term" value="F:iron ion binding"/>
    <property type="evidence" value="ECO:0007669"/>
    <property type="project" value="InterPro"/>
</dbReference>
<dbReference type="EMBL" id="CP046915">
    <property type="protein sequence ID" value="QGZ65495.1"/>
    <property type="molecule type" value="Genomic_DNA"/>
</dbReference>
<dbReference type="OrthoDB" id="197262at2"/>
<proteinExistence type="inferred from homology"/>
<evidence type="ECO:0000259" key="13">
    <source>
        <dbReference type="Pfam" id="PF01292"/>
    </source>
</evidence>
<dbReference type="GO" id="GO:0020037">
    <property type="term" value="F:heme binding"/>
    <property type="evidence" value="ECO:0007669"/>
    <property type="project" value="TreeGrafter"/>
</dbReference>